<dbReference type="HOGENOM" id="CLU_1812448_0_0_9"/>
<dbReference type="Proteomes" id="UP000013085">
    <property type="component" value="Unassembled WGS sequence"/>
</dbReference>
<evidence type="ECO:0000313" key="1">
    <source>
        <dbReference type="EMBL" id="ENZ17918.1"/>
    </source>
</evidence>
<reference evidence="1 2" key="1">
    <citation type="submission" date="2013-01" db="EMBL/GenBank/DDBJ databases">
        <title>The Genome Sequence of Clostridium clostridioforme 90A8.</title>
        <authorList>
            <consortium name="The Broad Institute Genome Sequencing Platform"/>
            <person name="Earl A."/>
            <person name="Ward D."/>
            <person name="Feldgarden M."/>
            <person name="Gevers D."/>
            <person name="Courvalin P."/>
            <person name="Lambert T."/>
            <person name="Walker B."/>
            <person name="Young S.K."/>
            <person name="Zeng Q."/>
            <person name="Gargeya S."/>
            <person name="Fitzgerald M."/>
            <person name="Haas B."/>
            <person name="Abouelleil A."/>
            <person name="Alvarado L."/>
            <person name="Arachchi H.M."/>
            <person name="Berlin A.M."/>
            <person name="Chapman S.B."/>
            <person name="Dewar J."/>
            <person name="Goldberg J."/>
            <person name="Griggs A."/>
            <person name="Gujja S."/>
            <person name="Hansen M."/>
            <person name="Howarth C."/>
            <person name="Imamovic A."/>
            <person name="Larimer J."/>
            <person name="McCowan C."/>
            <person name="Murphy C."/>
            <person name="Neiman D."/>
            <person name="Pearson M."/>
            <person name="Priest M."/>
            <person name="Roberts A."/>
            <person name="Saif S."/>
            <person name="Shea T."/>
            <person name="Sisk P."/>
            <person name="Sykes S."/>
            <person name="Wortman J."/>
            <person name="Nusbaum C."/>
            <person name="Birren B."/>
        </authorList>
    </citation>
    <scope>NUCLEOTIDE SEQUENCE [LARGE SCALE GENOMIC DNA]</scope>
    <source>
        <strain evidence="1 2">90A8</strain>
    </source>
</reference>
<proteinExistence type="predicted"/>
<dbReference type="PATRIC" id="fig|999408.3.peg.1582"/>
<sequence length="134" mass="15536">MHRLMCDAVFEDVKFVGNTCYGRLTDNIRVKINFQTGISADNYDRLKVTLLNRSEGPVDSMVIRFHDLWGRKQTSNPNFREGVSPHIWQDGNKADWYVYHPNKTDYRQLSEAVGTYLSVFQEPVQGQQMGQNMC</sequence>
<evidence type="ECO:0000313" key="2">
    <source>
        <dbReference type="Proteomes" id="UP000013085"/>
    </source>
</evidence>
<accession>A0A0E2HDQ3</accession>
<protein>
    <submittedName>
        <fullName evidence="1">Uncharacterized protein</fullName>
    </submittedName>
</protein>
<dbReference type="EMBL" id="AGYR01000012">
    <property type="protein sequence ID" value="ENZ17918.1"/>
    <property type="molecule type" value="Genomic_DNA"/>
</dbReference>
<dbReference type="AlphaFoldDB" id="A0A0E2HDQ3"/>
<organism evidence="1 2">
    <name type="scientific">[Clostridium] clostridioforme 90A8</name>
    <dbReference type="NCBI Taxonomy" id="999408"/>
    <lineage>
        <taxon>Bacteria</taxon>
        <taxon>Bacillati</taxon>
        <taxon>Bacillota</taxon>
        <taxon>Clostridia</taxon>
        <taxon>Lachnospirales</taxon>
        <taxon>Lachnospiraceae</taxon>
        <taxon>Enterocloster</taxon>
    </lineage>
</organism>
<dbReference type="RefSeq" id="WP_002595364.1">
    <property type="nucleotide sequence ID" value="NZ_KB851009.1"/>
</dbReference>
<comment type="caution">
    <text evidence="1">The sequence shown here is derived from an EMBL/GenBank/DDBJ whole genome shotgun (WGS) entry which is preliminary data.</text>
</comment>
<gene>
    <name evidence="1" type="ORF">HMPREF1090_01468</name>
</gene>
<name>A0A0E2HDQ3_9FIRM</name>